<accession>A0A9N9WFB4</accession>
<reference evidence="3" key="1">
    <citation type="submission" date="2021-12" db="EMBL/GenBank/DDBJ databases">
        <authorList>
            <person name="King R."/>
        </authorList>
    </citation>
    <scope>NUCLEOTIDE SEQUENCE</scope>
</reference>
<evidence type="ECO:0000313" key="4">
    <source>
        <dbReference type="Proteomes" id="UP001153714"/>
    </source>
</evidence>
<proteinExistence type="predicted"/>
<dbReference type="InterPro" id="IPR001478">
    <property type="entry name" value="PDZ"/>
</dbReference>
<evidence type="ECO:0000259" key="2">
    <source>
        <dbReference type="PROSITE" id="PS50106"/>
    </source>
</evidence>
<feature type="compositionally biased region" description="Low complexity" evidence="1">
    <location>
        <begin position="1038"/>
        <end position="1056"/>
    </location>
</feature>
<dbReference type="InterPro" id="IPR036034">
    <property type="entry name" value="PDZ_sf"/>
</dbReference>
<feature type="region of interest" description="Disordered" evidence="1">
    <location>
        <begin position="514"/>
        <end position="539"/>
    </location>
</feature>
<dbReference type="OrthoDB" id="666972at2759"/>
<dbReference type="Pfam" id="PF00595">
    <property type="entry name" value="PDZ"/>
    <property type="match status" value="1"/>
</dbReference>
<organism evidence="3 4">
    <name type="scientific">Diatraea saccharalis</name>
    <name type="common">sugarcane borer</name>
    <dbReference type="NCBI Taxonomy" id="40085"/>
    <lineage>
        <taxon>Eukaryota</taxon>
        <taxon>Metazoa</taxon>
        <taxon>Ecdysozoa</taxon>
        <taxon>Arthropoda</taxon>
        <taxon>Hexapoda</taxon>
        <taxon>Insecta</taxon>
        <taxon>Pterygota</taxon>
        <taxon>Neoptera</taxon>
        <taxon>Endopterygota</taxon>
        <taxon>Lepidoptera</taxon>
        <taxon>Glossata</taxon>
        <taxon>Ditrysia</taxon>
        <taxon>Pyraloidea</taxon>
        <taxon>Crambidae</taxon>
        <taxon>Crambinae</taxon>
        <taxon>Diatraea</taxon>
    </lineage>
</organism>
<feature type="region of interest" description="Disordered" evidence="1">
    <location>
        <begin position="1035"/>
        <end position="1057"/>
    </location>
</feature>
<dbReference type="EMBL" id="OU893354">
    <property type="protein sequence ID" value="CAG9790656.1"/>
    <property type="molecule type" value="Genomic_DNA"/>
</dbReference>
<feature type="region of interest" description="Disordered" evidence="1">
    <location>
        <begin position="1079"/>
        <end position="1098"/>
    </location>
</feature>
<name>A0A9N9WFB4_9NEOP</name>
<dbReference type="Proteomes" id="UP001153714">
    <property type="component" value="Chromosome 23"/>
</dbReference>
<dbReference type="Gene3D" id="2.30.42.10">
    <property type="match status" value="1"/>
</dbReference>
<feature type="domain" description="PDZ" evidence="2">
    <location>
        <begin position="1"/>
        <end position="50"/>
    </location>
</feature>
<evidence type="ECO:0000256" key="1">
    <source>
        <dbReference type="SAM" id="MobiDB-lite"/>
    </source>
</evidence>
<dbReference type="SUPFAM" id="SSF50156">
    <property type="entry name" value="PDZ domain-like"/>
    <property type="match status" value="1"/>
</dbReference>
<feature type="compositionally biased region" description="Polar residues" evidence="1">
    <location>
        <begin position="522"/>
        <end position="533"/>
    </location>
</feature>
<gene>
    <name evidence="3" type="ORF">DIATSA_LOCUS8319</name>
</gene>
<protein>
    <recommendedName>
        <fullName evidence="2">PDZ domain-containing protein</fullName>
    </recommendedName>
</protein>
<sequence length="1404" mass="159139">MDLEGRSGLQNGDAIFSINGKNTTDLSHDSAKQVLEDAPDTLTMAVKRGLYDPVLDEYEPIYEPIEQEDFDQPSKPTEVDPFSVQQFQDEKNPELPELRDIETPAFINVPELPSRSLTASPFILPVKPYRPFSTEPLPDIPPLEDPIILNPNYKDLFGNKDDGEFTPQTRFKLPISEQYDPDGTKSKGKICTKKNETSFSENTLIKDVTFEEKAKTEAIISQEMQIKTMLDEVKFMKKMKNEIDLDKIEMTVSLVDENIERAISVADEIKKEIDVELSDSEASSDVKKSMLVTETKSQKEIFEANVLSQNSLQETNELVELIDKTTDEIISYNGNKTEVNVTKEVETFEENKCKEQNSVDEKKLSTKQELEESILSGSVRRKSELFDKKNESKVIEEEQNVEKNLSKKQLSSKDTVDNYDSVNINKSEAVSHNTQKVKEVKKESINRSSVKSDFQSSKHKAYNIGLQTIPNIKGSIHSSYHYNLLLKTFFIHLTDVMVALSRFILTESVFNKETDEDRKDVTSATTSEQTSVRNENNLNKDLLLNESQEEYKEAAKVQEEHVRKEVAKNEESETMTVNRKMATEAIMEKEEIKVIEYGKDEGDKKYFEVEQASETRMLSGSKMAQLTERKSEELTLKMDAVISEFETKTGIEAHTGFQDRRSRSRSRIEEEVAKESDPLEWLSKVDMKSQELTETKTGTKSISTDCESFEKKTEEIVKNHETKSTKSEKGKQMYVAIVESHIFTNKDAIFDEQIGEFSETSSIQSVDEINIASQMSETMATEKVAFKNKEMKHEIAEVVLEEPHDFAIVDVRSEAVEVSQNIKSVTKQDVAKATETDTKETAQDILKLQLKEPVVEIEEVQIEKISKHTENNYTNKKEQISELIEVKESNHKVIQEKQKEEQSSVVVEEIILNDANESIEKEIEKVKIEKQVEVQSEQNITIPTKISYIKNEDSAELKIVKEQVLEVEEALKLSEESELSINKHTIEIENQTASFQKSTMESFESNEIVQESSFTAKTTDQSKKLTLQIDLAERRRLQSQSSEISEPPSTIDTPTPATVPPTPLTDEYVFKLQIPLPKNTGTPVPRDCTPDESEDEDPHIVKKKLVAHIDTTLDSPIIYDPPLPSPPVDKVQSPVYTKPGLRGGADRRAMKKGVSTKKEEILEIERKSSLLASAIDETIKSIEEYKEEVGIDTKKEMKTEENSKSETTVSKKVEELKTCKRETNLYNGYAKIDSVTYNGTENHDSKISDEWNHIDKQVKDSNEKLNELSLKVNGNDSGTETCVKNESQKEAYSLSETPALKESKNTTEVNHIAEDQVTQGNRGDVQEPSSVLESTDVKPAPVIEITNIIDASSINIQKSPLEGYRPVQFNPEELIETRRKLQSVHLSAQGLMSYIRVGHSVGRR</sequence>
<reference evidence="3" key="2">
    <citation type="submission" date="2022-10" db="EMBL/GenBank/DDBJ databases">
        <authorList>
            <consortium name="ENA_rothamsted_submissions"/>
            <consortium name="culmorum"/>
            <person name="King R."/>
        </authorList>
    </citation>
    <scope>NUCLEOTIDE SEQUENCE</scope>
</reference>
<dbReference type="PROSITE" id="PS50106">
    <property type="entry name" value="PDZ"/>
    <property type="match status" value="1"/>
</dbReference>
<keyword evidence="4" id="KW-1185">Reference proteome</keyword>
<evidence type="ECO:0000313" key="3">
    <source>
        <dbReference type="EMBL" id="CAG9790656.1"/>
    </source>
</evidence>